<feature type="region of interest" description="Disordered" evidence="9">
    <location>
        <begin position="188"/>
        <end position="210"/>
    </location>
</feature>
<dbReference type="GO" id="GO:0004713">
    <property type="term" value="F:protein tyrosine kinase activity"/>
    <property type="evidence" value="ECO:0007669"/>
    <property type="project" value="InterPro"/>
</dbReference>
<evidence type="ECO:0000256" key="2">
    <source>
        <dbReference type="ARBA" id="ARBA00022527"/>
    </source>
</evidence>
<protein>
    <recommendedName>
        <fullName evidence="1">non-specific serine/threonine protein kinase</fullName>
        <ecNumber evidence="1">2.7.11.1</ecNumber>
    </recommendedName>
</protein>
<dbReference type="Pfam" id="PF00069">
    <property type="entry name" value="Pkinase"/>
    <property type="match status" value="1"/>
</dbReference>
<feature type="domain" description="Protein kinase" evidence="10">
    <location>
        <begin position="1"/>
        <end position="170"/>
    </location>
</feature>
<evidence type="ECO:0000256" key="4">
    <source>
        <dbReference type="ARBA" id="ARBA00022741"/>
    </source>
</evidence>
<keyword evidence="4" id="KW-0547">Nucleotide-binding</keyword>
<evidence type="ECO:0000256" key="7">
    <source>
        <dbReference type="ARBA" id="ARBA00047899"/>
    </source>
</evidence>
<feature type="region of interest" description="Disordered" evidence="9">
    <location>
        <begin position="275"/>
        <end position="363"/>
    </location>
</feature>
<dbReference type="SMART" id="SM00219">
    <property type="entry name" value="TyrKc"/>
    <property type="match status" value="1"/>
</dbReference>
<dbReference type="PANTHER" id="PTHR45621">
    <property type="entry name" value="OS01G0588500 PROTEIN-RELATED"/>
    <property type="match status" value="1"/>
</dbReference>
<dbReference type="PROSITE" id="PS50011">
    <property type="entry name" value="PROTEIN_KINASE_DOM"/>
    <property type="match status" value="1"/>
</dbReference>
<dbReference type="GO" id="GO:0004674">
    <property type="term" value="F:protein serine/threonine kinase activity"/>
    <property type="evidence" value="ECO:0007669"/>
    <property type="project" value="UniProtKB-KW"/>
</dbReference>
<dbReference type="InterPro" id="IPR000719">
    <property type="entry name" value="Prot_kinase_dom"/>
</dbReference>
<comment type="catalytic activity">
    <reaction evidence="8">
        <text>L-seryl-[protein] + ATP = O-phospho-L-seryl-[protein] + ADP + H(+)</text>
        <dbReference type="Rhea" id="RHEA:17989"/>
        <dbReference type="Rhea" id="RHEA-COMP:9863"/>
        <dbReference type="Rhea" id="RHEA-COMP:11604"/>
        <dbReference type="ChEBI" id="CHEBI:15378"/>
        <dbReference type="ChEBI" id="CHEBI:29999"/>
        <dbReference type="ChEBI" id="CHEBI:30616"/>
        <dbReference type="ChEBI" id="CHEBI:83421"/>
        <dbReference type="ChEBI" id="CHEBI:456216"/>
        <dbReference type="EC" id="2.7.11.1"/>
    </reaction>
</comment>
<name>A0A2N9GQ05_FAGSY</name>
<dbReference type="EMBL" id="OIVN01002546">
    <property type="protein sequence ID" value="SPD04537.1"/>
    <property type="molecule type" value="Genomic_DNA"/>
</dbReference>
<sequence length="363" mass="40273">MSYEGWTIPLPWSDRIKIALGAAKGLAFLHNDPEPVIHRNIETSNILLDSEYNAKISDFGLARAGPQGDETHVTTRVVGTYGYAAPEYVMTGRRSMDKKRPSGEQNLVTWARPYLADNRKYYQLVDPCLELNFSIKAAQKVSQLAYKCLSRDSKSRPTMDEVVKLLTPLQDLNDFAILSYNARISKQGRCKKRPRSAHGSTTSRPLGSARQGLAAGFTTAMVVRASRRGQRGGSLLRGVASGVGLSFAAWPAGWVSPWWWLASQVVMIYLTPEERRKREGKPRPRSANPGRDPQDRQAQATTTPRSQAQATTTTPAFPTANRSPSPFRAEIASPINHHAGISNRKPKPKPVSCFSRKRRESTE</sequence>
<evidence type="ECO:0000256" key="8">
    <source>
        <dbReference type="ARBA" id="ARBA00048679"/>
    </source>
</evidence>
<evidence type="ECO:0000256" key="9">
    <source>
        <dbReference type="SAM" id="MobiDB-lite"/>
    </source>
</evidence>
<dbReference type="InterPro" id="IPR050823">
    <property type="entry name" value="Plant_Ser_Thr_Prot_Kinase"/>
</dbReference>
<evidence type="ECO:0000256" key="3">
    <source>
        <dbReference type="ARBA" id="ARBA00022679"/>
    </source>
</evidence>
<evidence type="ECO:0000313" key="11">
    <source>
        <dbReference type="EMBL" id="SPD04537.1"/>
    </source>
</evidence>
<dbReference type="AlphaFoldDB" id="A0A2N9GQ05"/>
<organism evidence="11">
    <name type="scientific">Fagus sylvatica</name>
    <name type="common">Beechnut</name>
    <dbReference type="NCBI Taxonomy" id="28930"/>
    <lineage>
        <taxon>Eukaryota</taxon>
        <taxon>Viridiplantae</taxon>
        <taxon>Streptophyta</taxon>
        <taxon>Embryophyta</taxon>
        <taxon>Tracheophyta</taxon>
        <taxon>Spermatophyta</taxon>
        <taxon>Magnoliopsida</taxon>
        <taxon>eudicotyledons</taxon>
        <taxon>Gunneridae</taxon>
        <taxon>Pentapetalae</taxon>
        <taxon>rosids</taxon>
        <taxon>fabids</taxon>
        <taxon>Fagales</taxon>
        <taxon>Fagaceae</taxon>
        <taxon>Fagus</taxon>
    </lineage>
</organism>
<accession>A0A2N9GQ05</accession>
<dbReference type="InterPro" id="IPR011009">
    <property type="entry name" value="Kinase-like_dom_sf"/>
</dbReference>
<keyword evidence="5" id="KW-0418">Kinase</keyword>
<evidence type="ECO:0000259" key="10">
    <source>
        <dbReference type="PROSITE" id="PS50011"/>
    </source>
</evidence>
<proteinExistence type="predicted"/>
<dbReference type="InterPro" id="IPR020635">
    <property type="entry name" value="Tyr_kinase_cat_dom"/>
</dbReference>
<evidence type="ECO:0000256" key="1">
    <source>
        <dbReference type="ARBA" id="ARBA00012513"/>
    </source>
</evidence>
<keyword evidence="3" id="KW-0808">Transferase</keyword>
<comment type="catalytic activity">
    <reaction evidence="7">
        <text>L-threonyl-[protein] + ATP = O-phospho-L-threonyl-[protein] + ADP + H(+)</text>
        <dbReference type="Rhea" id="RHEA:46608"/>
        <dbReference type="Rhea" id="RHEA-COMP:11060"/>
        <dbReference type="Rhea" id="RHEA-COMP:11605"/>
        <dbReference type="ChEBI" id="CHEBI:15378"/>
        <dbReference type="ChEBI" id="CHEBI:30013"/>
        <dbReference type="ChEBI" id="CHEBI:30616"/>
        <dbReference type="ChEBI" id="CHEBI:61977"/>
        <dbReference type="ChEBI" id="CHEBI:456216"/>
        <dbReference type="EC" id="2.7.11.1"/>
    </reaction>
</comment>
<evidence type="ECO:0000256" key="6">
    <source>
        <dbReference type="ARBA" id="ARBA00022840"/>
    </source>
</evidence>
<keyword evidence="2" id="KW-0723">Serine/threonine-protein kinase</keyword>
<feature type="compositionally biased region" description="Low complexity" evidence="9">
    <location>
        <begin position="297"/>
        <end position="320"/>
    </location>
</feature>
<keyword evidence="6" id="KW-0067">ATP-binding</keyword>
<dbReference type="FunFam" id="1.10.510.10:FF:001023">
    <property type="entry name" value="Os07g0541700 protein"/>
    <property type="match status" value="1"/>
</dbReference>
<dbReference type="EC" id="2.7.11.1" evidence="1"/>
<dbReference type="GO" id="GO:0005524">
    <property type="term" value="F:ATP binding"/>
    <property type="evidence" value="ECO:0007669"/>
    <property type="project" value="UniProtKB-KW"/>
</dbReference>
<dbReference type="SUPFAM" id="SSF56112">
    <property type="entry name" value="Protein kinase-like (PK-like)"/>
    <property type="match status" value="1"/>
</dbReference>
<dbReference type="Gene3D" id="1.10.510.10">
    <property type="entry name" value="Transferase(Phosphotransferase) domain 1"/>
    <property type="match status" value="1"/>
</dbReference>
<reference evidence="11" key="1">
    <citation type="submission" date="2018-02" db="EMBL/GenBank/DDBJ databases">
        <authorList>
            <person name="Cohen D.B."/>
            <person name="Kent A.D."/>
        </authorList>
    </citation>
    <scope>NUCLEOTIDE SEQUENCE</scope>
</reference>
<evidence type="ECO:0000256" key="5">
    <source>
        <dbReference type="ARBA" id="ARBA00022777"/>
    </source>
</evidence>
<gene>
    <name evidence="11" type="ORF">FSB_LOCUS32419</name>
</gene>